<protein>
    <submittedName>
        <fullName evidence="1">Integrase core domain protein</fullName>
    </submittedName>
</protein>
<proteinExistence type="predicted"/>
<dbReference type="Proteomes" id="UP000245206">
    <property type="component" value="Unassembled WGS sequence"/>
</dbReference>
<reference evidence="2" key="1">
    <citation type="journal article" date="2019" name="Microbiol. Immunol.">
        <title>Molecular and phenotypic characterization of Leptospira johnsonii sp. nov., Leptospira ellinghausenii sp. nov. and Leptospira ryugenii sp. nov. isolated from soil and water in Japan.</title>
        <authorList>
            <person name="Masuzawa T."/>
            <person name="Saito M."/>
            <person name="Nakao R."/>
            <person name="Nikaido Y."/>
            <person name="Matsumoto M."/>
            <person name="Ogawa M."/>
            <person name="Yokoyama M."/>
            <person name="Hidaka Y."/>
            <person name="Tomita J."/>
            <person name="Sakakibara K."/>
            <person name="Suzuki K."/>
            <person name="Yasuda S."/>
            <person name="Sato H."/>
            <person name="Yamaguchi M."/>
            <person name="Yoshida S.I."/>
            <person name="Koizumi N."/>
            <person name="Kawamura Y."/>
        </authorList>
    </citation>
    <scope>NUCLEOTIDE SEQUENCE [LARGE SCALE GENOMIC DNA]</scope>
    <source>
        <strain evidence="2">E18</strain>
    </source>
</reference>
<dbReference type="EMBL" id="BFAZ01000012">
    <property type="protein sequence ID" value="GBF44458.1"/>
    <property type="molecule type" value="Genomic_DNA"/>
</dbReference>
<comment type="caution">
    <text evidence="1">The sequence shown here is derived from an EMBL/GenBank/DDBJ whole genome shotgun (WGS) entry which is preliminary data.</text>
</comment>
<keyword evidence="2" id="KW-1185">Reference proteome</keyword>
<evidence type="ECO:0000313" key="1">
    <source>
        <dbReference type="EMBL" id="GBF44458.1"/>
    </source>
</evidence>
<dbReference type="AlphaFoldDB" id="A0A2P2DIL3"/>
<accession>A0A2P2DIL3</accession>
<gene>
    <name evidence="1" type="ORF">LPTSP2_37610</name>
</gene>
<organism evidence="1 2">
    <name type="scientific">Leptospira ellinghausenii</name>
    <dbReference type="NCBI Taxonomy" id="1917822"/>
    <lineage>
        <taxon>Bacteria</taxon>
        <taxon>Pseudomonadati</taxon>
        <taxon>Spirochaetota</taxon>
        <taxon>Spirochaetia</taxon>
        <taxon>Leptospirales</taxon>
        <taxon>Leptospiraceae</taxon>
        <taxon>Leptospira</taxon>
    </lineage>
</organism>
<sequence length="101" mass="11894">MHRDIARELQHGSVGNHTLLQNLFDKWRIDFIRNIPHEALNMKTPEQIYVKSHRLFYPNAELLIAYPFGFKQRLFNKRGCINWNGHLIMVGNTFNGFNVGI</sequence>
<name>A0A2P2DIL3_9LEPT</name>
<evidence type="ECO:0000313" key="2">
    <source>
        <dbReference type="Proteomes" id="UP000245206"/>
    </source>
</evidence>